<feature type="region of interest" description="Disordered" evidence="1">
    <location>
        <begin position="45"/>
        <end position="102"/>
    </location>
</feature>
<reference evidence="2" key="2">
    <citation type="submission" date="2023-05" db="EMBL/GenBank/DDBJ databases">
        <authorList>
            <consortium name="Lawrence Berkeley National Laboratory"/>
            <person name="Steindorff A."/>
            <person name="Hensen N."/>
            <person name="Bonometti L."/>
            <person name="Westerberg I."/>
            <person name="Brannstrom I.O."/>
            <person name="Guillou S."/>
            <person name="Cros-Aarteil S."/>
            <person name="Calhoun S."/>
            <person name="Haridas S."/>
            <person name="Kuo A."/>
            <person name="Mondo S."/>
            <person name="Pangilinan J."/>
            <person name="Riley R."/>
            <person name="Labutti K."/>
            <person name="Andreopoulos B."/>
            <person name="Lipzen A."/>
            <person name="Chen C."/>
            <person name="Yanf M."/>
            <person name="Daum C."/>
            <person name="Ng V."/>
            <person name="Clum A."/>
            <person name="Ohm R."/>
            <person name="Martin F."/>
            <person name="Silar P."/>
            <person name="Natvig D."/>
            <person name="Lalanne C."/>
            <person name="Gautier V."/>
            <person name="Ament-Velasquez S.L."/>
            <person name="Kruys A."/>
            <person name="Hutchinson M.I."/>
            <person name="Powell A.J."/>
            <person name="Barry K."/>
            <person name="Miller A.N."/>
            <person name="Grigoriev I.V."/>
            <person name="Debuchy R."/>
            <person name="Gladieux P."/>
            <person name="Thoren M.H."/>
            <person name="Johannesson H."/>
        </authorList>
    </citation>
    <scope>NUCLEOTIDE SEQUENCE</scope>
    <source>
        <strain evidence="2">CBS 990.96</strain>
    </source>
</reference>
<evidence type="ECO:0000313" key="2">
    <source>
        <dbReference type="EMBL" id="KAK4221523.1"/>
    </source>
</evidence>
<reference evidence="2" key="1">
    <citation type="journal article" date="2023" name="Mol. Phylogenet. Evol.">
        <title>Genome-scale phylogeny and comparative genomics of the fungal order Sordariales.</title>
        <authorList>
            <person name="Hensen N."/>
            <person name="Bonometti L."/>
            <person name="Westerberg I."/>
            <person name="Brannstrom I.O."/>
            <person name="Guillou S."/>
            <person name="Cros-Aarteil S."/>
            <person name="Calhoun S."/>
            <person name="Haridas S."/>
            <person name="Kuo A."/>
            <person name="Mondo S."/>
            <person name="Pangilinan J."/>
            <person name="Riley R."/>
            <person name="LaButti K."/>
            <person name="Andreopoulos B."/>
            <person name="Lipzen A."/>
            <person name="Chen C."/>
            <person name="Yan M."/>
            <person name="Daum C."/>
            <person name="Ng V."/>
            <person name="Clum A."/>
            <person name="Steindorff A."/>
            <person name="Ohm R.A."/>
            <person name="Martin F."/>
            <person name="Silar P."/>
            <person name="Natvig D.O."/>
            <person name="Lalanne C."/>
            <person name="Gautier V."/>
            <person name="Ament-Velasquez S.L."/>
            <person name="Kruys A."/>
            <person name="Hutchinson M.I."/>
            <person name="Powell A.J."/>
            <person name="Barry K."/>
            <person name="Miller A.N."/>
            <person name="Grigoriev I.V."/>
            <person name="Debuchy R."/>
            <person name="Gladieux P."/>
            <person name="Hiltunen Thoren M."/>
            <person name="Johannesson H."/>
        </authorList>
    </citation>
    <scope>NUCLEOTIDE SEQUENCE</scope>
    <source>
        <strain evidence="2">CBS 990.96</strain>
    </source>
</reference>
<dbReference type="GO" id="GO:0005737">
    <property type="term" value="C:cytoplasm"/>
    <property type="evidence" value="ECO:0007669"/>
    <property type="project" value="TreeGrafter"/>
</dbReference>
<dbReference type="AlphaFoldDB" id="A0AAN6YLM4"/>
<gene>
    <name evidence="2" type="ORF">QBC38DRAFT_522023</name>
</gene>
<evidence type="ECO:0000313" key="3">
    <source>
        <dbReference type="Proteomes" id="UP001301958"/>
    </source>
</evidence>
<dbReference type="EMBL" id="MU865538">
    <property type="protein sequence ID" value="KAK4221523.1"/>
    <property type="molecule type" value="Genomic_DNA"/>
</dbReference>
<evidence type="ECO:0000256" key="1">
    <source>
        <dbReference type="SAM" id="MobiDB-lite"/>
    </source>
</evidence>
<dbReference type="Proteomes" id="UP001301958">
    <property type="component" value="Unassembled WGS sequence"/>
</dbReference>
<name>A0AAN6YLM4_9PEZI</name>
<feature type="compositionally biased region" description="Polar residues" evidence="1">
    <location>
        <begin position="88"/>
        <end position="98"/>
    </location>
</feature>
<dbReference type="Pfam" id="PF10346">
    <property type="entry name" value="Con-6"/>
    <property type="match status" value="2"/>
</dbReference>
<sequence>MFRNTSRLLATIMTNPLNRERGLRAAISNPRVSEEAKQRDREILATEFGDESAILDSENAPMSGRKKSYSTGPSSSTGSSSYAKKTRSASSGNPSFDVSDSLEMEGKDIGNVIRGLKAALSNPNVSKEAKIRDRQKLKDLGQ</sequence>
<proteinExistence type="predicted"/>
<feature type="region of interest" description="Disordered" evidence="1">
    <location>
        <begin position="118"/>
        <end position="142"/>
    </location>
</feature>
<dbReference type="InterPro" id="IPR052670">
    <property type="entry name" value="UPF0654_domain"/>
</dbReference>
<organism evidence="2 3">
    <name type="scientific">Podospora fimiseda</name>
    <dbReference type="NCBI Taxonomy" id="252190"/>
    <lineage>
        <taxon>Eukaryota</taxon>
        <taxon>Fungi</taxon>
        <taxon>Dikarya</taxon>
        <taxon>Ascomycota</taxon>
        <taxon>Pezizomycotina</taxon>
        <taxon>Sordariomycetes</taxon>
        <taxon>Sordariomycetidae</taxon>
        <taxon>Sordariales</taxon>
        <taxon>Podosporaceae</taxon>
        <taxon>Podospora</taxon>
    </lineage>
</organism>
<dbReference type="PANTHER" id="PTHR36576">
    <property type="entry name" value="UPF0654 PROTEIN C11D3.01C-RELATED"/>
    <property type="match status" value="1"/>
</dbReference>
<feature type="compositionally biased region" description="Low complexity" evidence="1">
    <location>
        <begin position="69"/>
        <end position="82"/>
    </location>
</feature>
<comment type="caution">
    <text evidence="2">The sequence shown here is derived from an EMBL/GenBank/DDBJ whole genome shotgun (WGS) entry which is preliminary data.</text>
</comment>
<feature type="compositionally biased region" description="Basic and acidic residues" evidence="1">
    <location>
        <begin position="127"/>
        <end position="142"/>
    </location>
</feature>
<accession>A0AAN6YLM4</accession>
<protein>
    <submittedName>
        <fullName evidence="2">Conidiation protein 6-domain-containing protein</fullName>
    </submittedName>
</protein>
<dbReference type="PANTHER" id="PTHR36576:SF2">
    <property type="entry name" value="PROTEIN CON-6, PUTATIVE (AFU_ORTHOLOGUE AFUA_4G03615)-RELATED"/>
    <property type="match status" value="1"/>
</dbReference>
<dbReference type="InterPro" id="IPR018824">
    <property type="entry name" value="Conidiation-specific_6"/>
</dbReference>
<keyword evidence="3" id="KW-1185">Reference proteome</keyword>